<evidence type="ECO:0000256" key="3">
    <source>
        <dbReference type="ARBA" id="ARBA00022989"/>
    </source>
</evidence>
<name>A0A1B6ISS3_9HEMI</name>
<feature type="transmembrane region" description="Helical" evidence="5">
    <location>
        <begin position="72"/>
        <end position="92"/>
    </location>
</feature>
<dbReference type="EMBL" id="GECU01017721">
    <property type="protein sequence ID" value="JAS89985.1"/>
    <property type="molecule type" value="Transcribed_RNA"/>
</dbReference>
<gene>
    <name evidence="6" type="ORF">g.15275</name>
</gene>
<keyword evidence="2 5" id="KW-0812">Transmembrane</keyword>
<dbReference type="InterPro" id="IPR001708">
    <property type="entry name" value="YidC/ALB3/OXA1/COX18"/>
</dbReference>
<protein>
    <recommendedName>
        <fullName evidence="7">Mitochondrial inner membrane protein COX18</fullName>
    </recommendedName>
</protein>
<feature type="transmembrane region" description="Helical" evidence="5">
    <location>
        <begin position="33"/>
        <end position="51"/>
    </location>
</feature>
<comment type="subcellular location">
    <subcellularLocation>
        <location evidence="1">Membrane</location>
        <topology evidence="1">Multi-pass membrane protein</topology>
    </subcellularLocation>
</comment>
<organism evidence="6">
    <name type="scientific">Homalodisca liturata</name>
    <dbReference type="NCBI Taxonomy" id="320908"/>
    <lineage>
        <taxon>Eukaryota</taxon>
        <taxon>Metazoa</taxon>
        <taxon>Ecdysozoa</taxon>
        <taxon>Arthropoda</taxon>
        <taxon>Hexapoda</taxon>
        <taxon>Insecta</taxon>
        <taxon>Pterygota</taxon>
        <taxon>Neoptera</taxon>
        <taxon>Paraneoptera</taxon>
        <taxon>Hemiptera</taxon>
        <taxon>Auchenorrhyncha</taxon>
        <taxon>Membracoidea</taxon>
        <taxon>Cicadellidae</taxon>
        <taxon>Cicadellinae</taxon>
        <taxon>Proconiini</taxon>
        <taxon>Homalodisca</taxon>
    </lineage>
</organism>
<dbReference type="AlphaFoldDB" id="A0A1B6ISS3"/>
<dbReference type="PANTHER" id="PTHR12428:SF65">
    <property type="entry name" value="CYTOCHROME C OXIDASE ASSEMBLY PROTEIN COX18, MITOCHONDRIAL"/>
    <property type="match status" value="1"/>
</dbReference>
<sequence length="140" mass="15824">MLVSLSQFAELKKLELSVGGIAWFPDLTIPDSFVIPIMLGLTNLAIVEVQTMMRKGDRTRLQRYATNFFRGFSIFMIPVAACVPSCLTLYWLTSSAYGLAQNLTVMSPRVRRLFSIPSTSSTHPHPYAHLAQQLRSRFRL</sequence>
<dbReference type="GO" id="GO:0033617">
    <property type="term" value="P:mitochondrial respiratory chain complex IV assembly"/>
    <property type="evidence" value="ECO:0007669"/>
    <property type="project" value="TreeGrafter"/>
</dbReference>
<evidence type="ECO:0008006" key="7">
    <source>
        <dbReference type="Google" id="ProtNLM"/>
    </source>
</evidence>
<dbReference type="GO" id="GO:0005743">
    <property type="term" value="C:mitochondrial inner membrane"/>
    <property type="evidence" value="ECO:0007669"/>
    <property type="project" value="TreeGrafter"/>
</dbReference>
<evidence type="ECO:0000256" key="4">
    <source>
        <dbReference type="ARBA" id="ARBA00023136"/>
    </source>
</evidence>
<evidence type="ECO:0000256" key="5">
    <source>
        <dbReference type="SAM" id="Phobius"/>
    </source>
</evidence>
<proteinExistence type="predicted"/>
<evidence type="ECO:0000313" key="6">
    <source>
        <dbReference type="EMBL" id="JAS89985.1"/>
    </source>
</evidence>
<dbReference type="GO" id="GO:0032979">
    <property type="term" value="P:protein insertion into mitochondrial inner membrane from matrix"/>
    <property type="evidence" value="ECO:0007669"/>
    <property type="project" value="TreeGrafter"/>
</dbReference>
<accession>A0A1B6ISS3</accession>
<evidence type="ECO:0000256" key="2">
    <source>
        <dbReference type="ARBA" id="ARBA00022692"/>
    </source>
</evidence>
<keyword evidence="4 5" id="KW-0472">Membrane</keyword>
<evidence type="ECO:0000256" key="1">
    <source>
        <dbReference type="ARBA" id="ARBA00004141"/>
    </source>
</evidence>
<reference evidence="6" key="1">
    <citation type="submission" date="2015-11" db="EMBL/GenBank/DDBJ databases">
        <title>De novo transcriptome assembly of four potential Pierce s Disease insect vectors from Arizona vineyards.</title>
        <authorList>
            <person name="Tassone E.E."/>
        </authorList>
    </citation>
    <scope>NUCLEOTIDE SEQUENCE</scope>
</reference>
<keyword evidence="3 5" id="KW-1133">Transmembrane helix</keyword>
<dbReference type="GO" id="GO:0032977">
    <property type="term" value="F:membrane insertase activity"/>
    <property type="evidence" value="ECO:0007669"/>
    <property type="project" value="InterPro"/>
</dbReference>
<dbReference type="PANTHER" id="PTHR12428">
    <property type="entry name" value="OXA1"/>
    <property type="match status" value="1"/>
</dbReference>